<reference evidence="2 3" key="1">
    <citation type="submission" date="2018-05" db="EMBL/GenBank/DDBJ databases">
        <title>Genomic Encyclopedia of Type Strains, Phase IV (KMG-IV): sequencing the most valuable type-strain genomes for metagenomic binning, comparative biology and taxonomic classification.</title>
        <authorList>
            <person name="Goeker M."/>
        </authorList>
    </citation>
    <scope>NUCLEOTIDE SEQUENCE [LARGE SCALE GENOMIC DNA]</scope>
    <source>
        <strain evidence="2 3">DSM 28556</strain>
    </source>
</reference>
<keyword evidence="1" id="KW-1133">Transmembrane helix</keyword>
<dbReference type="OrthoDB" id="2454526at2"/>
<feature type="transmembrane region" description="Helical" evidence="1">
    <location>
        <begin position="7"/>
        <end position="31"/>
    </location>
</feature>
<accession>A0A2V3VPM3</accession>
<dbReference type="RefSeq" id="WP_110396663.1">
    <property type="nucleotide sequence ID" value="NZ_JBHUHB010000001.1"/>
</dbReference>
<keyword evidence="3" id="KW-1185">Reference proteome</keyword>
<keyword evidence="1" id="KW-0472">Membrane</keyword>
<comment type="caution">
    <text evidence="2">The sequence shown here is derived from an EMBL/GenBank/DDBJ whole genome shotgun (WGS) entry which is preliminary data.</text>
</comment>
<keyword evidence="1" id="KW-0812">Transmembrane</keyword>
<evidence type="ECO:0000313" key="3">
    <source>
        <dbReference type="Proteomes" id="UP000247978"/>
    </source>
</evidence>
<evidence type="ECO:0000256" key="1">
    <source>
        <dbReference type="SAM" id="Phobius"/>
    </source>
</evidence>
<sequence length="82" mass="9305">MLKKMILFMMSFMIAYFVLQLISGFLLTMFFTPDFMGENGTHLQTQVAFGSVHLIPVLVISLTSLVVALTILQLSKRKLKNH</sequence>
<dbReference type="Proteomes" id="UP000247978">
    <property type="component" value="Unassembled WGS sequence"/>
</dbReference>
<dbReference type="AlphaFoldDB" id="A0A2V3VPM3"/>
<gene>
    <name evidence="2" type="ORF">DFR56_11477</name>
</gene>
<organism evidence="2 3">
    <name type="scientific">Pseudogracilibacillus auburnensis</name>
    <dbReference type="NCBI Taxonomy" id="1494959"/>
    <lineage>
        <taxon>Bacteria</taxon>
        <taxon>Bacillati</taxon>
        <taxon>Bacillota</taxon>
        <taxon>Bacilli</taxon>
        <taxon>Bacillales</taxon>
        <taxon>Bacillaceae</taxon>
        <taxon>Pseudogracilibacillus</taxon>
    </lineage>
</organism>
<proteinExistence type="predicted"/>
<dbReference type="EMBL" id="QJJQ01000014">
    <property type="protein sequence ID" value="PXW83792.1"/>
    <property type="molecule type" value="Genomic_DNA"/>
</dbReference>
<protein>
    <submittedName>
        <fullName evidence="2">Uncharacterized protein</fullName>
    </submittedName>
</protein>
<evidence type="ECO:0000313" key="2">
    <source>
        <dbReference type="EMBL" id="PXW83792.1"/>
    </source>
</evidence>
<feature type="transmembrane region" description="Helical" evidence="1">
    <location>
        <begin position="51"/>
        <end position="72"/>
    </location>
</feature>
<name>A0A2V3VPM3_9BACI</name>